<dbReference type="InterPro" id="IPR002750">
    <property type="entry name" value="CobE/GbiG_C"/>
</dbReference>
<comment type="caution">
    <text evidence="2">The sequence shown here is derived from an EMBL/GenBank/DDBJ whole genome shotgun (WGS) entry which is preliminary data.</text>
</comment>
<protein>
    <submittedName>
        <fullName evidence="2 3">Cobalt-precorrin 5A hydrolase</fullName>
    </submittedName>
</protein>
<dbReference type="GO" id="GO:0009236">
    <property type="term" value="P:cobalamin biosynthetic process"/>
    <property type="evidence" value="ECO:0007669"/>
    <property type="project" value="InterPro"/>
</dbReference>
<evidence type="ECO:0000313" key="4">
    <source>
        <dbReference type="Proteomes" id="UP000050497"/>
    </source>
</evidence>
<dbReference type="SUPFAM" id="SSF159664">
    <property type="entry name" value="CobE/GbiG C-terminal domain-like"/>
    <property type="match status" value="1"/>
</dbReference>
<dbReference type="Pfam" id="PF01890">
    <property type="entry name" value="CbiG_C"/>
    <property type="match status" value="1"/>
</dbReference>
<accession>A0A0P8BSG6</accession>
<dbReference type="InterPro" id="IPR036518">
    <property type="entry name" value="CobE/GbiG_C_sf"/>
</dbReference>
<dbReference type="STRING" id="1653334.GA0071312_3641"/>
<name>A0A0P8BSG6_9HYPH</name>
<evidence type="ECO:0000313" key="5">
    <source>
        <dbReference type="Proteomes" id="UP000182800"/>
    </source>
</evidence>
<dbReference type="GO" id="GO:0016787">
    <property type="term" value="F:hydrolase activity"/>
    <property type="evidence" value="ECO:0007669"/>
    <property type="project" value="UniProtKB-KW"/>
</dbReference>
<dbReference type="Gene3D" id="3.30.420.180">
    <property type="entry name" value="CobE/GbiG C-terminal domain"/>
    <property type="match status" value="1"/>
</dbReference>
<keyword evidence="2" id="KW-0378">Hydrolase</keyword>
<evidence type="ECO:0000313" key="3">
    <source>
        <dbReference type="EMBL" id="SCC82634.1"/>
    </source>
</evidence>
<gene>
    <name evidence="2" type="primary">cbiG</name>
    <name evidence="3" type="ORF">GA0071312_3641</name>
    <name evidence="2" type="ORF">HLUCCO17_00925</name>
</gene>
<evidence type="ECO:0000313" key="2">
    <source>
        <dbReference type="EMBL" id="KPQ12689.1"/>
    </source>
</evidence>
<sequence length="148" mass="15024">MTDTPSPFIIGLGFRAEASPESLDAVLGAAIAAAMAKAPGARPPPVLASATDKAESPAMRTLAARHGLTILVLDAAALAAQAQNVTTRETRVTRLPAGASLCEAAALAAAAQYAPWGEARLIVPRMIGADRMATAAVALAHSTQKDFP</sequence>
<dbReference type="Proteomes" id="UP000182800">
    <property type="component" value="Unassembled WGS sequence"/>
</dbReference>
<evidence type="ECO:0000259" key="1">
    <source>
        <dbReference type="Pfam" id="PF01890"/>
    </source>
</evidence>
<reference evidence="2 4" key="1">
    <citation type="submission" date="2015-09" db="EMBL/GenBank/DDBJ databases">
        <title>Identification and resolution of microdiversity through metagenomic sequencing of parallel consortia.</title>
        <authorList>
            <person name="Nelson W.C."/>
            <person name="Romine M.F."/>
            <person name="Lindemann S.R."/>
        </authorList>
    </citation>
    <scope>NUCLEOTIDE SEQUENCE [LARGE SCALE GENOMIC DNA]</scope>
    <source>
        <strain evidence="2">HL-109</strain>
    </source>
</reference>
<feature type="domain" description="CobE/GbiG C-terminal" evidence="1">
    <location>
        <begin position="9"/>
        <end position="138"/>
    </location>
</feature>
<reference evidence="3 5" key="2">
    <citation type="submission" date="2016-08" db="EMBL/GenBank/DDBJ databases">
        <authorList>
            <person name="Varghese N."/>
            <person name="Submissions Spin"/>
        </authorList>
    </citation>
    <scope>NUCLEOTIDE SEQUENCE [LARGE SCALE GENOMIC DNA]</scope>
    <source>
        <strain evidence="3 5">HL-109</strain>
    </source>
</reference>
<dbReference type="Proteomes" id="UP000050497">
    <property type="component" value="Unassembled WGS sequence"/>
</dbReference>
<keyword evidence="5" id="KW-1185">Reference proteome</keyword>
<dbReference type="EMBL" id="FMBM01000003">
    <property type="protein sequence ID" value="SCC82634.1"/>
    <property type="molecule type" value="Genomic_DNA"/>
</dbReference>
<dbReference type="AlphaFoldDB" id="A0A0P8BSG6"/>
<organism evidence="2 4">
    <name type="scientific">Saliniramus fredricksonii</name>
    <dbReference type="NCBI Taxonomy" id="1653334"/>
    <lineage>
        <taxon>Bacteria</taxon>
        <taxon>Pseudomonadati</taxon>
        <taxon>Pseudomonadota</taxon>
        <taxon>Alphaproteobacteria</taxon>
        <taxon>Hyphomicrobiales</taxon>
        <taxon>Salinarimonadaceae</taxon>
        <taxon>Saliniramus</taxon>
    </lineage>
</organism>
<dbReference type="RefSeq" id="WP_074446433.1">
    <property type="nucleotide sequence ID" value="NZ_FMBM01000003.1"/>
</dbReference>
<proteinExistence type="predicted"/>
<dbReference type="EMBL" id="LJSX01000001">
    <property type="protein sequence ID" value="KPQ12689.1"/>
    <property type="molecule type" value="Genomic_DNA"/>
</dbReference>